<evidence type="ECO:0000313" key="1">
    <source>
        <dbReference type="EMBL" id="WOH05812.1"/>
    </source>
</evidence>
<dbReference type="InterPro" id="IPR050796">
    <property type="entry name" value="SCF_F-box_component"/>
</dbReference>
<dbReference type="Proteomes" id="UP000077755">
    <property type="component" value="Chromosome 6"/>
</dbReference>
<sequence length="373" mass="42855">MCSDKSSIMEIPWHLMADILSRLPVKTIVHCKCVCKTWSHLLSELYFINLHLSRSPVGLLIYQRYQSGPDCLKIGELEDKPDHHDVHHDPLIRSEPKFGLQDTLDLWLIGSVDGLVCLWRYSVDEATYICNPVTREYVLLPDNNYIRKSYAIVIYGFGSVASTKQYKVVRFYQGNYPSEEGSYISECAVYTLGEGQWRCLGHVPFLVGGRQTGVSVNGNLHWLAYERDNVNSHELVCAFDMETESFQLNASAESAPLGDHEYYVRSLGILRGCLCVCDNTSESEFVIWVMKDYGLKESWTKEVVIRENHARPLDEMVHVLKVFMDGSILMLFRDDFMFTYHPGTKTVQELEIFRDPSRGIFDAMLYVPSFIRL</sequence>
<reference evidence="1" key="2">
    <citation type="submission" date="2022-03" db="EMBL/GenBank/DDBJ databases">
        <title>Draft title - Genomic analysis of global carrot germplasm unveils the trajectory of domestication and the origin of high carotenoid orange carrot.</title>
        <authorList>
            <person name="Iorizzo M."/>
            <person name="Ellison S."/>
            <person name="Senalik D."/>
            <person name="Macko-Podgorni A."/>
            <person name="Grzebelus D."/>
            <person name="Bostan H."/>
            <person name="Rolling W."/>
            <person name="Curaba J."/>
            <person name="Simon P."/>
        </authorList>
    </citation>
    <scope>NUCLEOTIDE SEQUENCE</scope>
    <source>
        <tissue evidence="1">Leaf</tissue>
    </source>
</reference>
<proteinExistence type="predicted"/>
<organism evidence="1 2">
    <name type="scientific">Daucus carota subsp. sativus</name>
    <name type="common">Carrot</name>
    <dbReference type="NCBI Taxonomy" id="79200"/>
    <lineage>
        <taxon>Eukaryota</taxon>
        <taxon>Viridiplantae</taxon>
        <taxon>Streptophyta</taxon>
        <taxon>Embryophyta</taxon>
        <taxon>Tracheophyta</taxon>
        <taxon>Spermatophyta</taxon>
        <taxon>Magnoliopsida</taxon>
        <taxon>eudicotyledons</taxon>
        <taxon>Gunneridae</taxon>
        <taxon>Pentapetalae</taxon>
        <taxon>asterids</taxon>
        <taxon>campanulids</taxon>
        <taxon>Apiales</taxon>
        <taxon>Apiaceae</taxon>
        <taxon>Apioideae</taxon>
        <taxon>Scandiceae</taxon>
        <taxon>Daucinae</taxon>
        <taxon>Daucus</taxon>
        <taxon>Daucus sect. Daucus</taxon>
    </lineage>
</organism>
<dbReference type="Pfam" id="PF00646">
    <property type="entry name" value="F-box"/>
    <property type="match status" value="1"/>
</dbReference>
<dbReference type="OMA" id="KTIVHCK"/>
<dbReference type="InterPro" id="IPR006527">
    <property type="entry name" value="F-box-assoc_dom_typ1"/>
</dbReference>
<keyword evidence="2" id="KW-1185">Reference proteome</keyword>
<dbReference type="PROSITE" id="PS50181">
    <property type="entry name" value="FBOX"/>
    <property type="match status" value="1"/>
</dbReference>
<dbReference type="InterPro" id="IPR036047">
    <property type="entry name" value="F-box-like_dom_sf"/>
</dbReference>
<protein>
    <submittedName>
        <fullName evidence="1">Uncharacterized protein</fullName>
    </submittedName>
</protein>
<dbReference type="KEGG" id="dcr:108226952"/>
<dbReference type="NCBIfam" id="TIGR01640">
    <property type="entry name" value="F_box_assoc_1"/>
    <property type="match status" value="1"/>
</dbReference>
<dbReference type="AlphaFoldDB" id="A0A164WAZ5"/>
<dbReference type="SMART" id="SM00256">
    <property type="entry name" value="FBOX"/>
    <property type="match status" value="1"/>
</dbReference>
<dbReference type="Pfam" id="PF07734">
    <property type="entry name" value="FBA_1"/>
    <property type="match status" value="1"/>
</dbReference>
<accession>A0A164WAZ5</accession>
<dbReference type="SUPFAM" id="SSF81383">
    <property type="entry name" value="F-box domain"/>
    <property type="match status" value="1"/>
</dbReference>
<name>A0A164WAZ5_DAUCS</name>
<dbReference type="PANTHER" id="PTHR31672">
    <property type="entry name" value="BNACNNG10540D PROTEIN"/>
    <property type="match status" value="1"/>
</dbReference>
<dbReference type="Gene3D" id="1.20.1280.50">
    <property type="match status" value="1"/>
</dbReference>
<dbReference type="PANTHER" id="PTHR31672:SF13">
    <property type="entry name" value="F-BOX PROTEIN CPR30-LIKE"/>
    <property type="match status" value="1"/>
</dbReference>
<dbReference type="InterPro" id="IPR017451">
    <property type="entry name" value="F-box-assoc_interact_dom"/>
</dbReference>
<dbReference type="OrthoDB" id="610337at2759"/>
<dbReference type="Gramene" id="KZM91537">
    <property type="protein sequence ID" value="KZM91537"/>
    <property type="gene ID" value="DCAR_021098"/>
</dbReference>
<gene>
    <name evidence="1" type="ORF">DCAR_0625233</name>
</gene>
<reference evidence="1" key="1">
    <citation type="journal article" date="2016" name="Nat. Genet.">
        <title>A high-quality carrot genome assembly provides new insights into carotenoid accumulation and asterid genome evolution.</title>
        <authorList>
            <person name="Iorizzo M."/>
            <person name="Ellison S."/>
            <person name="Senalik D."/>
            <person name="Zeng P."/>
            <person name="Satapoomin P."/>
            <person name="Huang J."/>
            <person name="Bowman M."/>
            <person name="Iovene M."/>
            <person name="Sanseverino W."/>
            <person name="Cavagnaro P."/>
            <person name="Yildiz M."/>
            <person name="Macko-Podgorni A."/>
            <person name="Moranska E."/>
            <person name="Grzebelus E."/>
            <person name="Grzebelus D."/>
            <person name="Ashrafi H."/>
            <person name="Zheng Z."/>
            <person name="Cheng S."/>
            <person name="Spooner D."/>
            <person name="Van Deynze A."/>
            <person name="Simon P."/>
        </authorList>
    </citation>
    <scope>NUCLEOTIDE SEQUENCE</scope>
    <source>
        <tissue evidence="1">Leaf</tissue>
    </source>
</reference>
<dbReference type="CDD" id="cd22157">
    <property type="entry name" value="F-box_AtFBW1-like"/>
    <property type="match status" value="1"/>
</dbReference>
<dbReference type="InterPro" id="IPR001810">
    <property type="entry name" value="F-box_dom"/>
</dbReference>
<dbReference type="EMBL" id="CP093348">
    <property type="protein sequence ID" value="WOH05812.1"/>
    <property type="molecule type" value="Genomic_DNA"/>
</dbReference>
<evidence type="ECO:0000313" key="2">
    <source>
        <dbReference type="Proteomes" id="UP000077755"/>
    </source>
</evidence>